<keyword evidence="4" id="KW-1185">Reference proteome</keyword>
<evidence type="ECO:0000256" key="1">
    <source>
        <dbReference type="SAM" id="MobiDB-lite"/>
    </source>
</evidence>
<feature type="compositionally biased region" description="Low complexity" evidence="1">
    <location>
        <begin position="31"/>
        <end position="47"/>
    </location>
</feature>
<evidence type="ECO:0000313" key="3">
    <source>
        <dbReference type="EMBL" id="UUY46306.1"/>
    </source>
</evidence>
<evidence type="ECO:0000256" key="2">
    <source>
        <dbReference type="SAM" id="SignalP"/>
    </source>
</evidence>
<gene>
    <name evidence="3" type="ORF">NRK68_03165</name>
</gene>
<proteinExistence type="predicted"/>
<name>A0ABY5PQN2_9ACTN</name>
<feature type="compositionally biased region" description="Basic residues" evidence="1">
    <location>
        <begin position="110"/>
        <end position="119"/>
    </location>
</feature>
<feature type="signal peptide" evidence="2">
    <location>
        <begin position="1"/>
        <end position="17"/>
    </location>
</feature>
<keyword evidence="2" id="KW-0732">Signal</keyword>
<feature type="compositionally biased region" description="Low complexity" evidence="1">
    <location>
        <begin position="63"/>
        <end position="97"/>
    </location>
</feature>
<evidence type="ECO:0000313" key="4">
    <source>
        <dbReference type="Proteomes" id="UP001057738"/>
    </source>
</evidence>
<reference evidence="3" key="1">
    <citation type="submission" date="2022-08" db="EMBL/GenBank/DDBJ databases">
        <authorList>
            <person name="Tian L."/>
        </authorList>
    </citation>
    <scope>NUCLEOTIDE SEQUENCE</scope>
    <source>
        <strain evidence="3">CM253</strain>
    </source>
</reference>
<dbReference type="Proteomes" id="UP001057738">
    <property type="component" value="Chromosome"/>
</dbReference>
<accession>A0ABY5PQN2</accession>
<dbReference type="RefSeq" id="WP_257854830.1">
    <property type="nucleotide sequence ID" value="NZ_CP102514.1"/>
</dbReference>
<feature type="region of interest" description="Disordered" evidence="1">
    <location>
        <begin position="28"/>
        <end position="149"/>
    </location>
</feature>
<dbReference type="GeneID" id="95572440"/>
<feature type="chain" id="PRO_5045150274" evidence="2">
    <location>
        <begin position="18"/>
        <end position="174"/>
    </location>
</feature>
<organism evidence="3 4">
    <name type="scientific">Streptomyces yangpuensis</name>
    <dbReference type="NCBI Taxonomy" id="1648182"/>
    <lineage>
        <taxon>Bacteria</taxon>
        <taxon>Bacillati</taxon>
        <taxon>Actinomycetota</taxon>
        <taxon>Actinomycetes</taxon>
        <taxon>Kitasatosporales</taxon>
        <taxon>Streptomycetaceae</taxon>
        <taxon>Streptomyces</taxon>
    </lineage>
</organism>
<protein>
    <submittedName>
        <fullName evidence="3">Uncharacterized protein</fullName>
    </submittedName>
</protein>
<dbReference type="PROSITE" id="PS51257">
    <property type="entry name" value="PROKAR_LIPOPROTEIN"/>
    <property type="match status" value="1"/>
</dbReference>
<dbReference type="EMBL" id="CP102514">
    <property type="protein sequence ID" value="UUY46306.1"/>
    <property type="molecule type" value="Genomic_DNA"/>
</dbReference>
<sequence>MQLRRALPLTLAALVMASGCVTVHPSPVPDAPRAAPGAAPATAGDRGLPPEPTAAARPLVRLPPSEAAEPAAVPDARAPVPASVPAAGPVSGPASAPRRPRAAAREPQRPPRRAKHPRAWKPVEPARPAPRKKARRQSAAPVRSRPAPVRSYDMAPLCRAAEGTVSPAIVALCR</sequence>